<keyword evidence="3" id="KW-1185">Reference proteome</keyword>
<dbReference type="AlphaFoldDB" id="A0A1W2HAV7"/>
<name>A0A1W2HAV7_9BACT</name>
<dbReference type="OrthoDB" id="1098070at2"/>
<reference evidence="3" key="1">
    <citation type="submission" date="2017-04" db="EMBL/GenBank/DDBJ databases">
        <authorList>
            <person name="Varghese N."/>
            <person name="Submissions S."/>
        </authorList>
    </citation>
    <scope>NUCLEOTIDE SEQUENCE [LARGE SCALE GENOMIC DNA]</scope>
    <source>
        <strain evidence="3">DSM 16537</strain>
    </source>
</reference>
<protein>
    <submittedName>
        <fullName evidence="2">Plasmid stabilization system protein ParE</fullName>
    </submittedName>
</protein>
<accession>A0A1W2HAV7</accession>
<evidence type="ECO:0000313" key="3">
    <source>
        <dbReference type="Proteomes" id="UP000192333"/>
    </source>
</evidence>
<dbReference type="STRING" id="758820.SAMN00777080_4519"/>
<dbReference type="Proteomes" id="UP000192333">
    <property type="component" value="Chromosome I"/>
</dbReference>
<dbReference type="RefSeq" id="WP_084122817.1">
    <property type="nucleotide sequence ID" value="NZ_LT838813.1"/>
</dbReference>
<dbReference type="InterPro" id="IPR035093">
    <property type="entry name" value="RelE/ParE_toxin_dom_sf"/>
</dbReference>
<dbReference type="InterPro" id="IPR007712">
    <property type="entry name" value="RelE/ParE_toxin"/>
</dbReference>
<keyword evidence="1" id="KW-1277">Toxin-antitoxin system</keyword>
<proteinExistence type="predicted"/>
<dbReference type="Pfam" id="PF05016">
    <property type="entry name" value="ParE_toxin"/>
    <property type="match status" value="1"/>
</dbReference>
<evidence type="ECO:0000313" key="2">
    <source>
        <dbReference type="EMBL" id="SMD45848.1"/>
    </source>
</evidence>
<gene>
    <name evidence="2" type="ORF">SAMN00777080_4519</name>
</gene>
<evidence type="ECO:0000256" key="1">
    <source>
        <dbReference type="ARBA" id="ARBA00022649"/>
    </source>
</evidence>
<organism evidence="2 3">
    <name type="scientific">Aquiflexum balticum DSM 16537</name>
    <dbReference type="NCBI Taxonomy" id="758820"/>
    <lineage>
        <taxon>Bacteria</taxon>
        <taxon>Pseudomonadati</taxon>
        <taxon>Bacteroidota</taxon>
        <taxon>Cytophagia</taxon>
        <taxon>Cytophagales</taxon>
        <taxon>Cyclobacteriaceae</taxon>
        <taxon>Aquiflexum</taxon>
    </lineage>
</organism>
<dbReference type="Gene3D" id="3.30.2310.20">
    <property type="entry name" value="RelE-like"/>
    <property type="match status" value="1"/>
</dbReference>
<sequence>MALEVRYSLRARHEQIELLEYIVRNFGQKKAKEIYDKIENTLDQISNMPHMYRVSKRRNGLRKCVFSKQTSIYYRIKEDYIEVVSFRPNRKDPKDFKI</sequence>
<dbReference type="EMBL" id="LT838813">
    <property type="protein sequence ID" value="SMD45848.1"/>
    <property type="molecule type" value="Genomic_DNA"/>
</dbReference>